<gene>
    <name evidence="2" type="primary">LOC142166546</name>
</gene>
<protein>
    <submittedName>
        <fullName evidence="2">Uncharacterized protein LOC142166546</fullName>
    </submittedName>
</protein>
<dbReference type="Proteomes" id="UP000790787">
    <property type="component" value="Chromosome 11"/>
</dbReference>
<evidence type="ECO:0000313" key="2">
    <source>
        <dbReference type="RefSeq" id="XP_075082028.1"/>
    </source>
</evidence>
<reference evidence="2" key="2">
    <citation type="submission" date="2025-08" db="UniProtKB">
        <authorList>
            <consortium name="RefSeq"/>
        </authorList>
    </citation>
    <scope>IDENTIFICATION</scope>
    <source>
        <tissue evidence="2">Leaf</tissue>
    </source>
</reference>
<dbReference type="RefSeq" id="XP_075082028.1">
    <property type="nucleotide sequence ID" value="XM_075225927.1"/>
</dbReference>
<keyword evidence="1" id="KW-1185">Reference proteome</keyword>
<organism evidence="1 2">
    <name type="scientific">Nicotiana tabacum</name>
    <name type="common">Common tobacco</name>
    <dbReference type="NCBI Taxonomy" id="4097"/>
    <lineage>
        <taxon>Eukaryota</taxon>
        <taxon>Viridiplantae</taxon>
        <taxon>Streptophyta</taxon>
        <taxon>Embryophyta</taxon>
        <taxon>Tracheophyta</taxon>
        <taxon>Spermatophyta</taxon>
        <taxon>Magnoliopsida</taxon>
        <taxon>eudicotyledons</taxon>
        <taxon>Gunneridae</taxon>
        <taxon>Pentapetalae</taxon>
        <taxon>asterids</taxon>
        <taxon>lamiids</taxon>
        <taxon>Solanales</taxon>
        <taxon>Solanaceae</taxon>
        <taxon>Nicotianoideae</taxon>
        <taxon>Nicotianeae</taxon>
        <taxon>Nicotiana</taxon>
    </lineage>
</organism>
<reference evidence="1" key="1">
    <citation type="journal article" date="2014" name="Nat. Commun.">
        <title>The tobacco genome sequence and its comparison with those of tomato and potato.</title>
        <authorList>
            <person name="Sierro N."/>
            <person name="Battey J.N."/>
            <person name="Ouadi S."/>
            <person name="Bakaher N."/>
            <person name="Bovet L."/>
            <person name="Willig A."/>
            <person name="Goepfert S."/>
            <person name="Peitsch M.C."/>
            <person name="Ivanov N.V."/>
        </authorList>
    </citation>
    <scope>NUCLEOTIDE SEQUENCE [LARGE SCALE GENOMIC DNA]</scope>
</reference>
<accession>A0AC58SAK6</accession>
<sequence length="629" mass="71410">MAFTLKKMFGKGKDKTGESSGQPTTLPPAPRPRKDKQVESSRQPRRPPPSVILDSDHPCFQFTDSEFYHNVAPGDRLDDEIMNALYPNETILENNEENEDDDETQAPDLDDTPTSPLNNPSDAPVDPPVETPTFNREPAKRLETSLVWNFFTQVREKNKAKCKTCGKLMSHKYVGDRSGTGSLTRHIKTHPRDKARFFQMKAHLEGTSVDSAINPSTGSNLVQPGINTVTGGILYYDPNRDREELAKMIIVMCLPYTFASNPNWVHYIRRVFNPTYKGWPRATVKSDIYKFKHEYEQYLRYLFTHIPNRISITTDIGRSGNDCDYLTVTSHWIDEEWIMQKRIIAYRIINSRHTGKFIANTVADICRYFCFSDKIMAISMDNASSNTSPHFWYSNIYKALDLSNEEIATLADAKASIKINAQTVYNAYQLALEHARPTIPTPTSSSSQSSKRVAGLKALKSWTEFRGSQGENYDETSHLNELQVYLSQGLEKENPDGSFDLLEWWKAREKHFPVLARMARDILSIQASTVASESAFSQARLQIGDHRASMRDSLEKSVLFRDWIRSERRNFGIAETQPAIDEAYEEMIAELAEDSASPGSGDEQASFPPPPTQPPPNLEGFMRFVRDNT</sequence>
<name>A0AC58SAK6_TOBAC</name>
<proteinExistence type="predicted"/>
<evidence type="ECO:0000313" key="1">
    <source>
        <dbReference type="Proteomes" id="UP000790787"/>
    </source>
</evidence>